<evidence type="ECO:0000256" key="1">
    <source>
        <dbReference type="SAM" id="MobiDB-lite"/>
    </source>
</evidence>
<keyword evidence="4" id="KW-1185">Reference proteome</keyword>
<dbReference type="PANTHER" id="PTHR10598">
    <property type="entry name" value="SET1/ASH2 HISTONE METHYLTRANSFERASE COMPLEX SUBUNIT ASH2"/>
    <property type="match status" value="1"/>
</dbReference>
<feature type="region of interest" description="Disordered" evidence="1">
    <location>
        <begin position="225"/>
        <end position="245"/>
    </location>
</feature>
<gene>
    <name evidence="3" type="ORF">V3391_06465</name>
</gene>
<evidence type="ECO:0000313" key="3">
    <source>
        <dbReference type="EMBL" id="MEF3081855.1"/>
    </source>
</evidence>
<dbReference type="PANTHER" id="PTHR10598:SF0">
    <property type="entry name" value="SET1_ASH2 HISTONE METHYLTRANSFERASE COMPLEX SUBUNIT ASH2"/>
    <property type="match status" value="1"/>
</dbReference>
<feature type="domain" description="SPRY" evidence="2">
    <location>
        <begin position="301"/>
        <end position="389"/>
    </location>
</feature>
<dbReference type="Gene3D" id="2.60.120.920">
    <property type="match status" value="1"/>
</dbReference>
<dbReference type="InterPro" id="IPR037353">
    <property type="entry name" value="ASH2"/>
</dbReference>
<dbReference type="Pfam" id="PF00622">
    <property type="entry name" value="SPRY"/>
    <property type="match status" value="1"/>
</dbReference>
<dbReference type="Proteomes" id="UP001358324">
    <property type="component" value="Unassembled WGS sequence"/>
</dbReference>
<dbReference type="InterPro" id="IPR043136">
    <property type="entry name" value="B30.2/SPRY_sf"/>
</dbReference>
<dbReference type="RefSeq" id="WP_332077569.1">
    <property type="nucleotide sequence ID" value="NZ_JAZHBM010000001.1"/>
</dbReference>
<dbReference type="EMBL" id="JAZHBM010000001">
    <property type="protein sequence ID" value="MEF3081855.1"/>
    <property type="molecule type" value="Genomic_DNA"/>
</dbReference>
<comment type="caution">
    <text evidence="3">The sequence shown here is derived from an EMBL/GenBank/DDBJ whole genome shotgun (WGS) entry which is preliminary data.</text>
</comment>
<sequence length="416" mass="43482">MIPGIVAASLRKRALGAGDPDWNSVFALLNAKGADGSHVPIDATGRVWTPRGAFQIDDSPGHNVMLLSGGSDGADTAYLGAYFDWWTHDFTIDAVIAPANLSTWSYVDGSLVPQLIACAEPGTYTNYWSFGPAADGQLMFYYFNGSGAVRISGGSVPNGAETRIRMTHTVGEGIRLLVGASLVAGPVAVSGSPIANVTGMRLTMGRVLSSIAGAVRGLRISKGVARTSDPGTPPWPTQRAGGSPVVTWSPIDKTPSIILSGGNLVATRSGVDNYQSVRATHALLPGRCCEFYIASAQPSPFCMVGVSSRAESLSNYAGATVDGYAYYQQTGVKTHIGSNTPYGPDWSSGDVIGMARIGDELHFWKNGSPLGAAFTLPADVDFYPVTSMYRDSHVIALRATSATMSQAYGGCVPIGG</sequence>
<reference evidence="3 4" key="1">
    <citation type="submission" date="2024-01" db="EMBL/GenBank/DDBJ databases">
        <title>Novel species of the genus Luteimonas isolated from rivers.</title>
        <authorList>
            <person name="Lu H."/>
        </authorList>
    </citation>
    <scope>NUCLEOTIDE SEQUENCE [LARGE SCALE GENOMIC DNA]</scope>
    <source>
        <strain evidence="3 4">SMYT11W</strain>
    </source>
</reference>
<accession>A0ABU7WD05</accession>
<organism evidence="3 4">
    <name type="scientific">Luteimonas flava</name>
    <dbReference type="NCBI Taxonomy" id="3115822"/>
    <lineage>
        <taxon>Bacteria</taxon>
        <taxon>Pseudomonadati</taxon>
        <taxon>Pseudomonadota</taxon>
        <taxon>Gammaproteobacteria</taxon>
        <taxon>Lysobacterales</taxon>
        <taxon>Lysobacteraceae</taxon>
        <taxon>Luteimonas</taxon>
    </lineage>
</organism>
<dbReference type="InterPro" id="IPR003877">
    <property type="entry name" value="SPRY_dom"/>
</dbReference>
<dbReference type="SUPFAM" id="SSF49899">
    <property type="entry name" value="Concanavalin A-like lectins/glucanases"/>
    <property type="match status" value="1"/>
</dbReference>
<name>A0ABU7WD05_9GAMM</name>
<evidence type="ECO:0000259" key="2">
    <source>
        <dbReference type="Pfam" id="PF00622"/>
    </source>
</evidence>
<proteinExistence type="predicted"/>
<evidence type="ECO:0000313" key="4">
    <source>
        <dbReference type="Proteomes" id="UP001358324"/>
    </source>
</evidence>
<protein>
    <submittedName>
        <fullName evidence="3">SPRY domain-containing protein</fullName>
    </submittedName>
</protein>
<dbReference type="InterPro" id="IPR013320">
    <property type="entry name" value="ConA-like_dom_sf"/>
</dbReference>